<dbReference type="EMBL" id="LT594500">
    <property type="protein sequence ID" value="SBT80200.1"/>
    <property type="molecule type" value="Genomic_DNA"/>
</dbReference>
<protein>
    <submittedName>
        <fullName evidence="2">Uncharacterized protein</fullName>
    </submittedName>
</protein>
<keyword evidence="1" id="KW-0732">Signal</keyword>
<feature type="signal peptide" evidence="1">
    <location>
        <begin position="1"/>
        <end position="20"/>
    </location>
</feature>
<dbReference type="VEuPathDB" id="PlasmoDB:PmUG01_12042800"/>
<dbReference type="AlphaFoldDB" id="A0A1C3L105"/>
<organism evidence="2 3">
    <name type="scientific">Plasmodium malariae</name>
    <dbReference type="NCBI Taxonomy" id="5858"/>
    <lineage>
        <taxon>Eukaryota</taxon>
        <taxon>Sar</taxon>
        <taxon>Alveolata</taxon>
        <taxon>Apicomplexa</taxon>
        <taxon>Aconoidasida</taxon>
        <taxon>Haemosporida</taxon>
        <taxon>Plasmodiidae</taxon>
        <taxon>Plasmodium</taxon>
        <taxon>Plasmodium (Plasmodium)</taxon>
    </lineage>
</organism>
<evidence type="ECO:0000313" key="3">
    <source>
        <dbReference type="Proteomes" id="UP000219799"/>
    </source>
</evidence>
<reference evidence="2 3" key="1">
    <citation type="submission" date="2016-06" db="EMBL/GenBank/DDBJ databases">
        <authorList>
            <consortium name="Pathogen Informatics"/>
        </authorList>
    </citation>
    <scope>NUCLEOTIDE SEQUENCE [LARGE SCALE GENOMIC DNA]</scope>
    <source>
        <strain evidence="2">PmlGA01</strain>
    </source>
</reference>
<evidence type="ECO:0000256" key="1">
    <source>
        <dbReference type="SAM" id="SignalP"/>
    </source>
</evidence>
<proteinExistence type="predicted"/>
<evidence type="ECO:0000313" key="2">
    <source>
        <dbReference type="EMBL" id="SBT80200.1"/>
    </source>
</evidence>
<sequence>MVRVNSLLIYSLVLILNGLSEKLKVMFTVSGNIILNDEWISNDWKSNWKNDYMLNESINNILRHAPTQNRAIINEHIKELLSGKYNAANPRKIIHTISNLVKNGMTKSLCDHNKSFIIFKLPHIIFNSDLFHDVKLDTINGLINNITKHLDGCQYNEEANDISFITNGCQSESDRNIIFDKNQQEAFSKDTSKLSPSNNFFSTLLQCSVDNIGSGEKTMACVQEHLAKRNLKMSDTCVACFRQSVDCGRSHCWMPCLFGSPCSEKCYNCATTNCNKELIRCSGLDDLPSACS</sequence>
<accession>A0A1C3L105</accession>
<feature type="chain" id="PRO_5008678268" evidence="1">
    <location>
        <begin position="21"/>
        <end position="292"/>
    </location>
</feature>
<dbReference type="Proteomes" id="UP000219799">
    <property type="component" value="Chromosome 12"/>
</dbReference>
<name>A0A1C3L105_PLAMA</name>
<gene>
    <name evidence="2" type="primary">PmlGA01_120036600</name>
    <name evidence="2" type="ORF">PMLGA01_120036600</name>
</gene>